<keyword evidence="2" id="KW-1185">Reference proteome</keyword>
<accession>A0ACB0LLI3</accession>
<dbReference type="EMBL" id="CASHSV030000615">
    <property type="protein sequence ID" value="CAJ2668954.1"/>
    <property type="molecule type" value="Genomic_DNA"/>
</dbReference>
<name>A0ACB0LLI3_TRIPR</name>
<evidence type="ECO:0000313" key="1">
    <source>
        <dbReference type="EMBL" id="CAJ2668954.1"/>
    </source>
</evidence>
<reference evidence="1" key="1">
    <citation type="submission" date="2023-10" db="EMBL/GenBank/DDBJ databases">
        <authorList>
            <person name="Rodriguez Cubillos JULIANA M."/>
            <person name="De Vega J."/>
        </authorList>
    </citation>
    <scope>NUCLEOTIDE SEQUENCE</scope>
</reference>
<dbReference type="Proteomes" id="UP001177021">
    <property type="component" value="Unassembled WGS sequence"/>
</dbReference>
<proteinExistence type="predicted"/>
<gene>
    <name evidence="1" type="ORF">MILVUS5_LOCUS33250</name>
</gene>
<protein>
    <submittedName>
        <fullName evidence="1">Uncharacterized protein</fullName>
    </submittedName>
</protein>
<comment type="caution">
    <text evidence="1">The sequence shown here is derived from an EMBL/GenBank/DDBJ whole genome shotgun (WGS) entry which is preliminary data.</text>
</comment>
<organism evidence="1 2">
    <name type="scientific">Trifolium pratense</name>
    <name type="common">Red clover</name>
    <dbReference type="NCBI Taxonomy" id="57577"/>
    <lineage>
        <taxon>Eukaryota</taxon>
        <taxon>Viridiplantae</taxon>
        <taxon>Streptophyta</taxon>
        <taxon>Embryophyta</taxon>
        <taxon>Tracheophyta</taxon>
        <taxon>Spermatophyta</taxon>
        <taxon>Magnoliopsida</taxon>
        <taxon>eudicotyledons</taxon>
        <taxon>Gunneridae</taxon>
        <taxon>Pentapetalae</taxon>
        <taxon>rosids</taxon>
        <taxon>fabids</taxon>
        <taxon>Fabales</taxon>
        <taxon>Fabaceae</taxon>
        <taxon>Papilionoideae</taxon>
        <taxon>50 kb inversion clade</taxon>
        <taxon>NPAAA clade</taxon>
        <taxon>Hologalegina</taxon>
        <taxon>IRL clade</taxon>
        <taxon>Trifolieae</taxon>
        <taxon>Trifolium</taxon>
    </lineage>
</organism>
<sequence length="862" mass="96706">MNLIKYLVFNFYGPKMWMVFLLLIWGLIIGTESSTLTSQPEMEANAIYNSGWWNTSDANYTISNRCNWGQISCNKAGSIIKITIDGYSDEGVRGNIFGTLNLSTFHNLESLVIKNVILQGSIPKEIGHLSKLTHLDLSSNYLVGEIPPSLGNLTQLKHLDISDNLFNGSFPITITGIGLIHLDLSSNSFKGEVPHLIKNLRQLEYLDISYNCIEGSIPFELGFLKNLTTLFLSNNRLKGEIPSSLGNLKKLESLDISNNKIEGSIPLELGFLRKLTRLNLSFNRLNGNLPISITNLTQLESLNISHNYLRGSLPSNLGQLSNLQLFWLNNNSFNGTFPISLNNLTQLVYFDISYNFLTGSLPISIRNFFQLETLNISHNLLLGTLHSNLFPLTYHYASIDLSHNNISGEIPQSICNVSYVDISYNYLRGPIPFCVHPSAVIGNKDVCNNTSCDQIYLQGPVSENKFYFQPCSPVFQPCPPVFKPSQPPKKINKVNHHVAIFLPILIVLILAFSSLVCFKLCNNSTKKKNGNTTTTKNGDVFCIWNYDGKIAHDDIIKATEDFDMRYCIGTGAYGSVYKAQLPCGKVVALKKLHGYEAEVPAFDESFRNEVKILSEIRHRHIVKLYGFCLHKRIMFLIYQYMEKGSLFSVLYDDVEAVEFNWRKRVNIVKGVASALSYLHHDCTTPIVHRDVSSGNILLNSEWQPSVSDFGTARLLLHDSSNRTIVAGTIGYIAPELAYTMVVSEKCDVYSFGVVALETLMGRHPQELLSSLQLASTQNMKLCEVLDQRLPFPNNAMVLLDIIRVAVIAFACLNFNPSSRPTMKRVSQSFATELTPLTIPLSEISMQQLMSQEFKALFHILNH</sequence>
<evidence type="ECO:0000313" key="2">
    <source>
        <dbReference type="Proteomes" id="UP001177021"/>
    </source>
</evidence>